<dbReference type="SUPFAM" id="SSF55200">
    <property type="entry name" value="Translation initiation factor IF3, C-terminal domain"/>
    <property type="match status" value="1"/>
</dbReference>
<dbReference type="PANTHER" id="PTHR10938">
    <property type="entry name" value="TRANSLATION INITIATION FACTOR IF-3"/>
    <property type="match status" value="1"/>
</dbReference>
<keyword evidence="2 5" id="KW-0396">Initiation factor</keyword>
<protein>
    <recommendedName>
        <fullName evidence="4 5">Translation initiation factor IF-3</fullName>
    </recommendedName>
</protein>
<evidence type="ECO:0000259" key="6">
    <source>
        <dbReference type="Pfam" id="PF00707"/>
    </source>
</evidence>
<comment type="subunit">
    <text evidence="5">Monomer.</text>
</comment>
<dbReference type="GO" id="GO:0043022">
    <property type="term" value="F:ribosome binding"/>
    <property type="evidence" value="ECO:0007669"/>
    <property type="project" value="TreeGrafter"/>
</dbReference>
<evidence type="ECO:0000259" key="7">
    <source>
        <dbReference type="Pfam" id="PF05198"/>
    </source>
</evidence>
<dbReference type="GO" id="GO:0032790">
    <property type="term" value="P:ribosome disassembly"/>
    <property type="evidence" value="ECO:0007669"/>
    <property type="project" value="TreeGrafter"/>
</dbReference>
<dbReference type="EMBL" id="PEZF01000122">
    <property type="protein sequence ID" value="PIS16462.1"/>
    <property type="molecule type" value="Genomic_DNA"/>
</dbReference>
<dbReference type="GO" id="GO:0016020">
    <property type="term" value="C:membrane"/>
    <property type="evidence" value="ECO:0007669"/>
    <property type="project" value="TreeGrafter"/>
</dbReference>
<proteinExistence type="inferred from homology"/>
<dbReference type="Pfam" id="PF05198">
    <property type="entry name" value="IF3_N"/>
    <property type="match status" value="1"/>
</dbReference>
<keyword evidence="3 5" id="KW-0648">Protein biosynthesis</keyword>
<evidence type="ECO:0000256" key="5">
    <source>
        <dbReference type="RuleBase" id="RU000646"/>
    </source>
</evidence>
<comment type="subcellular location">
    <subcellularLocation>
        <location evidence="5">Cytoplasm</location>
    </subcellularLocation>
</comment>
<dbReference type="InterPro" id="IPR019814">
    <property type="entry name" value="Translation_initiation_fac_3_N"/>
</dbReference>
<dbReference type="AlphaFoldDB" id="A0A2H0WUW5"/>
<sequence>MQKRPRINNQIRVSPVQLIDENGQNIGVVPLEEAFRITQEKGLDIVEVAANVRPPVCRIIDYGKYIYQQEKKTKQQKSKQTEVKGVRLSFGIAKNDMERQARQAEKFLNQGHKVKIEIILRGREKAHPEVAREKLVEFIKLISLPTKIEQEPKKYPRGLTMVISKQ</sequence>
<dbReference type="Gene3D" id="3.10.20.80">
    <property type="entry name" value="Translation initiation factor 3 (IF-3), N-terminal domain"/>
    <property type="match status" value="1"/>
</dbReference>
<evidence type="ECO:0000313" key="8">
    <source>
        <dbReference type="EMBL" id="PIS16462.1"/>
    </source>
</evidence>
<dbReference type="PROSITE" id="PS00938">
    <property type="entry name" value="IF3"/>
    <property type="match status" value="1"/>
</dbReference>
<dbReference type="InterPro" id="IPR036787">
    <property type="entry name" value="T_IF-3_N_sf"/>
</dbReference>
<dbReference type="GO" id="GO:0003743">
    <property type="term" value="F:translation initiation factor activity"/>
    <property type="evidence" value="ECO:0007669"/>
    <property type="project" value="UniProtKB-UniRule"/>
</dbReference>
<dbReference type="InterPro" id="IPR036788">
    <property type="entry name" value="T_IF-3_C_sf"/>
</dbReference>
<comment type="function">
    <text evidence="5">IF-3 binds to the 30S ribosomal subunit and shifts the equilibrium between 70S ribosomes and their 50S and 30S subunits in favor of the free subunits, thus enhancing the availability of 30S subunits on which protein synthesis initiation begins.</text>
</comment>
<accession>A0A2H0WUW5</accession>
<gene>
    <name evidence="8" type="ORF">COT61_03820</name>
</gene>
<dbReference type="SUPFAM" id="SSF54364">
    <property type="entry name" value="Translation initiation factor IF3, N-terminal domain"/>
    <property type="match status" value="1"/>
</dbReference>
<dbReference type="InterPro" id="IPR019813">
    <property type="entry name" value="Translation_initiation_fac3_CS"/>
</dbReference>
<evidence type="ECO:0000256" key="1">
    <source>
        <dbReference type="ARBA" id="ARBA00005439"/>
    </source>
</evidence>
<organism evidence="8 9">
    <name type="scientific">Candidatus Portnoybacteria bacterium CG09_land_8_20_14_0_10_44_13</name>
    <dbReference type="NCBI Taxonomy" id="1974811"/>
    <lineage>
        <taxon>Bacteria</taxon>
        <taxon>Candidatus Portnoyibacteriota</taxon>
    </lineage>
</organism>
<dbReference type="PANTHER" id="PTHR10938:SF0">
    <property type="entry name" value="TRANSLATION INITIATION FACTOR IF-3, MITOCHONDRIAL"/>
    <property type="match status" value="1"/>
</dbReference>
<dbReference type="GO" id="GO:0005829">
    <property type="term" value="C:cytosol"/>
    <property type="evidence" value="ECO:0007669"/>
    <property type="project" value="TreeGrafter"/>
</dbReference>
<dbReference type="Proteomes" id="UP000229080">
    <property type="component" value="Unassembled WGS sequence"/>
</dbReference>
<name>A0A2H0WUW5_9BACT</name>
<evidence type="ECO:0000256" key="3">
    <source>
        <dbReference type="ARBA" id="ARBA00022917"/>
    </source>
</evidence>
<dbReference type="InterPro" id="IPR001288">
    <property type="entry name" value="Translation_initiation_fac_3"/>
</dbReference>
<feature type="domain" description="Translation initiation factor 3 C-terminal" evidence="6">
    <location>
        <begin position="81"/>
        <end position="165"/>
    </location>
</feature>
<evidence type="ECO:0000256" key="2">
    <source>
        <dbReference type="ARBA" id="ARBA00022540"/>
    </source>
</evidence>
<dbReference type="NCBIfam" id="TIGR00168">
    <property type="entry name" value="infC"/>
    <property type="match status" value="1"/>
</dbReference>
<reference evidence="9" key="1">
    <citation type="submission" date="2017-09" db="EMBL/GenBank/DDBJ databases">
        <title>Depth-based differentiation of microbial function through sediment-hosted aquifers and enrichment of novel symbionts in the deep terrestrial subsurface.</title>
        <authorList>
            <person name="Probst A.J."/>
            <person name="Ladd B."/>
            <person name="Jarett J.K."/>
            <person name="Geller-Mcgrath D.E."/>
            <person name="Sieber C.M.K."/>
            <person name="Emerson J.B."/>
            <person name="Anantharaman K."/>
            <person name="Thomas B.C."/>
            <person name="Malmstrom R."/>
            <person name="Stieglmeier M."/>
            <person name="Klingl A."/>
            <person name="Woyke T."/>
            <person name="Ryan C.M."/>
            <person name="Banfield J.F."/>
        </authorList>
    </citation>
    <scope>NUCLEOTIDE SEQUENCE [LARGE SCALE GENOMIC DNA]</scope>
</reference>
<dbReference type="InterPro" id="IPR019815">
    <property type="entry name" value="Translation_initiation_fac_3_C"/>
</dbReference>
<dbReference type="Pfam" id="PF00707">
    <property type="entry name" value="IF3_C"/>
    <property type="match status" value="1"/>
</dbReference>
<feature type="domain" description="Translation initiation factor 3 N-terminal" evidence="7">
    <location>
        <begin position="7"/>
        <end position="76"/>
    </location>
</feature>
<comment type="similarity">
    <text evidence="1 5">Belongs to the IF-3 family.</text>
</comment>
<comment type="caution">
    <text evidence="8">The sequence shown here is derived from an EMBL/GenBank/DDBJ whole genome shotgun (WGS) entry which is preliminary data.</text>
</comment>
<evidence type="ECO:0000256" key="4">
    <source>
        <dbReference type="NCBIfam" id="TIGR00168"/>
    </source>
</evidence>
<dbReference type="FunFam" id="3.10.20.80:FF:000001">
    <property type="entry name" value="Translation initiation factor IF-3"/>
    <property type="match status" value="1"/>
</dbReference>
<dbReference type="Gene3D" id="3.30.110.10">
    <property type="entry name" value="Translation initiation factor 3 (IF-3), C-terminal domain"/>
    <property type="match status" value="1"/>
</dbReference>
<evidence type="ECO:0000313" key="9">
    <source>
        <dbReference type="Proteomes" id="UP000229080"/>
    </source>
</evidence>